<evidence type="ECO:0000313" key="10">
    <source>
        <dbReference type="EMBL" id="JAV92391.1"/>
    </source>
</evidence>
<dbReference type="CDD" id="cd09425">
    <property type="entry name" value="LIM4_LIMPETin"/>
    <property type="match status" value="1"/>
</dbReference>
<dbReference type="PROSITE" id="PS00478">
    <property type="entry name" value="LIM_DOMAIN_1"/>
    <property type="match status" value="2"/>
</dbReference>
<dbReference type="RefSeq" id="XP_031342261.1">
    <property type="nucleotide sequence ID" value="XM_031486401.1"/>
</dbReference>
<dbReference type="FunFam" id="2.10.110.10:FF:000066">
    <property type="entry name" value="Four and a half LIM domains protein"/>
    <property type="match status" value="1"/>
</dbReference>
<dbReference type="FunFam" id="2.10.110.10:FF:000081">
    <property type="entry name" value="Uncharacterized protein, isoform A"/>
    <property type="match status" value="1"/>
</dbReference>
<dbReference type="SMART" id="SM00132">
    <property type="entry name" value="LIM"/>
    <property type="match status" value="5"/>
</dbReference>
<dbReference type="AlphaFoldDB" id="A0A1Y1N3B7"/>
<protein>
    <recommendedName>
        <fullName evidence="9">LIM zinc-binding domain-containing protein</fullName>
    </recommendedName>
</protein>
<dbReference type="CDD" id="cd09430">
    <property type="entry name" value="LIM5_LIMPETin"/>
    <property type="match status" value="1"/>
</dbReference>
<reference evidence="10" key="1">
    <citation type="journal article" date="2016" name="Sci. Rep.">
        <title>Molecular characterization of firefly nuptial gifts: a multi-omics approach sheds light on postcopulatory sexual selection.</title>
        <authorList>
            <person name="Al-Wathiqui N."/>
            <person name="Fallon T.R."/>
            <person name="South A."/>
            <person name="Weng J.K."/>
            <person name="Lewis S.M."/>
        </authorList>
    </citation>
    <scope>NUCLEOTIDE SEQUENCE</scope>
</reference>
<keyword evidence="2 8" id="KW-0479">Metal-binding</keyword>
<dbReference type="GO" id="GO:0008270">
    <property type="term" value="F:zinc ion binding"/>
    <property type="evidence" value="ECO:0007669"/>
    <property type="project" value="UniProtKB-KW"/>
</dbReference>
<accession>A0A1Y1N3B7</accession>
<dbReference type="FunFam" id="2.10.110.10:FF:000013">
    <property type="entry name" value="Four and a half LIM domains 1"/>
    <property type="match status" value="1"/>
</dbReference>
<keyword evidence="7" id="KW-0539">Nucleus</keyword>
<dbReference type="FunFam" id="2.10.110.10:FF:000070">
    <property type="entry name" value="Four and a half LIM domains 3"/>
    <property type="match status" value="1"/>
</dbReference>
<dbReference type="GeneID" id="116170173"/>
<evidence type="ECO:0000256" key="8">
    <source>
        <dbReference type="PROSITE-ProRule" id="PRU00125"/>
    </source>
</evidence>
<keyword evidence="4" id="KW-0863">Zinc-finger</keyword>
<name>A0A1Y1N3B7_PHOPY</name>
<evidence type="ECO:0000256" key="2">
    <source>
        <dbReference type="ARBA" id="ARBA00022723"/>
    </source>
</evidence>
<dbReference type="GO" id="GO:0030018">
    <property type="term" value="C:Z disc"/>
    <property type="evidence" value="ECO:0007669"/>
    <property type="project" value="TreeGrafter"/>
</dbReference>
<dbReference type="InterPro" id="IPR001781">
    <property type="entry name" value="Znf_LIM"/>
</dbReference>
<evidence type="ECO:0000259" key="9">
    <source>
        <dbReference type="PROSITE" id="PS50023"/>
    </source>
</evidence>
<dbReference type="InterPro" id="IPR056807">
    <property type="entry name" value="LIM_FHL1/2/3/5_N"/>
</dbReference>
<feature type="domain" description="LIM zinc-binding" evidence="9">
    <location>
        <begin position="223"/>
        <end position="282"/>
    </location>
</feature>
<dbReference type="PANTHER" id="PTHR24205:SF4">
    <property type="entry name" value="PROTEIN ESPINAS"/>
    <property type="match status" value="1"/>
</dbReference>
<dbReference type="PROSITE" id="PS50023">
    <property type="entry name" value="LIM_DOMAIN_2"/>
    <property type="match status" value="4"/>
</dbReference>
<dbReference type="CDD" id="cd09432">
    <property type="entry name" value="LIM6_LIMPETin"/>
    <property type="match status" value="1"/>
</dbReference>
<dbReference type="PANTHER" id="PTHR24205">
    <property type="entry name" value="FOUR AND A HALF LIM DOMAINS PROTEIN"/>
    <property type="match status" value="1"/>
</dbReference>
<dbReference type="Gene3D" id="2.10.110.10">
    <property type="entry name" value="Cysteine Rich Protein"/>
    <property type="match status" value="5"/>
</dbReference>
<comment type="subcellular location">
    <subcellularLocation>
        <location evidence="1">Nucleus</location>
    </subcellularLocation>
</comment>
<feature type="domain" description="LIM zinc-binding" evidence="9">
    <location>
        <begin position="101"/>
        <end position="162"/>
    </location>
</feature>
<evidence type="ECO:0000256" key="7">
    <source>
        <dbReference type="ARBA" id="ARBA00023242"/>
    </source>
</evidence>
<dbReference type="EMBL" id="GEZM01013664">
    <property type="protein sequence ID" value="JAV92391.1"/>
    <property type="molecule type" value="Transcribed_RNA"/>
</dbReference>
<dbReference type="GO" id="GO:0005634">
    <property type="term" value="C:nucleus"/>
    <property type="evidence" value="ECO:0007669"/>
    <property type="project" value="UniProtKB-SubCell"/>
</dbReference>
<proteinExistence type="predicted"/>
<sequence>MGDVDLQSNYTITEKKTRKVKKTTTKRRESNDRGDVTITEIERTTNGVENRGGEYTKAMNKDWHGQHFCCWQCDESLTGQRYVLRDEHPYCVQCYETVFANSCEKCSKTIGIDSKDLSYKDKHWHEACFLCATCGDSLVDKQFGSKGERIYCGRCYDEQFASRCDGCGQIFRAGTKKMEYKTRQWHEKCFCCNVCKTPIGTQSFIPREQEIYCAKCYEDKYATRCIKCNKVITSGGVTYKNEPWHRECFTCTNCNTSLAGARFTSRDDKPYCAECFGELFAKRCTSCNKPITGIGGTKFISFEDRHWHNDCFYCANCRTSLVGRGFITDADDIICPDCAKKNFM</sequence>
<evidence type="ECO:0000256" key="4">
    <source>
        <dbReference type="ARBA" id="ARBA00022771"/>
    </source>
</evidence>
<dbReference type="Pfam" id="PF25076">
    <property type="entry name" value="LIM_FHL2-3_N"/>
    <property type="match status" value="1"/>
</dbReference>
<evidence type="ECO:0000256" key="3">
    <source>
        <dbReference type="ARBA" id="ARBA00022737"/>
    </source>
</evidence>
<dbReference type="GO" id="GO:0003712">
    <property type="term" value="F:transcription coregulator activity"/>
    <property type="evidence" value="ECO:0007669"/>
    <property type="project" value="TreeGrafter"/>
</dbReference>
<feature type="domain" description="LIM zinc-binding" evidence="9">
    <location>
        <begin position="283"/>
        <end position="344"/>
    </location>
</feature>
<dbReference type="SUPFAM" id="SSF57716">
    <property type="entry name" value="Glucocorticoid receptor-like (DNA-binding domain)"/>
    <property type="match status" value="5"/>
</dbReference>
<dbReference type="FunFam" id="2.10.110.10:FF:000005">
    <property type="entry name" value="Testin isoform 1"/>
    <property type="match status" value="1"/>
</dbReference>
<organism evidence="10">
    <name type="scientific">Photinus pyralis</name>
    <name type="common">Common eastern firefly</name>
    <name type="synonym">Lampyris pyralis</name>
    <dbReference type="NCBI Taxonomy" id="7054"/>
    <lineage>
        <taxon>Eukaryota</taxon>
        <taxon>Metazoa</taxon>
        <taxon>Ecdysozoa</taxon>
        <taxon>Arthropoda</taxon>
        <taxon>Hexapoda</taxon>
        <taxon>Insecta</taxon>
        <taxon>Pterygota</taxon>
        <taxon>Neoptera</taxon>
        <taxon>Endopterygota</taxon>
        <taxon>Coleoptera</taxon>
        <taxon>Polyphaga</taxon>
        <taxon>Elateriformia</taxon>
        <taxon>Elateroidea</taxon>
        <taxon>Lampyridae</taxon>
        <taxon>Lampyrinae</taxon>
        <taxon>Photinus</taxon>
    </lineage>
</organism>
<keyword evidence="6 8" id="KW-0440">LIM domain</keyword>
<evidence type="ECO:0000256" key="1">
    <source>
        <dbReference type="ARBA" id="ARBA00004123"/>
    </source>
</evidence>
<feature type="domain" description="LIM zinc-binding" evidence="9">
    <location>
        <begin position="163"/>
        <end position="222"/>
    </location>
</feature>
<evidence type="ECO:0000256" key="6">
    <source>
        <dbReference type="ARBA" id="ARBA00023038"/>
    </source>
</evidence>
<evidence type="ECO:0000256" key="5">
    <source>
        <dbReference type="ARBA" id="ARBA00022833"/>
    </source>
</evidence>
<keyword evidence="5 8" id="KW-0862">Zinc</keyword>
<keyword evidence="3" id="KW-0677">Repeat</keyword>
<dbReference type="CTD" id="39889"/>
<dbReference type="Pfam" id="PF00412">
    <property type="entry name" value="LIM"/>
    <property type="match status" value="4"/>
</dbReference>